<dbReference type="RefSeq" id="WP_125003808.1">
    <property type="nucleotide sequence ID" value="NZ_RQXT01000038.1"/>
</dbReference>
<gene>
    <name evidence="2" type="ORF">EH240_25575</name>
</gene>
<evidence type="ECO:0000256" key="1">
    <source>
        <dbReference type="ARBA" id="ARBA00022649"/>
    </source>
</evidence>
<organism evidence="2 3">
    <name type="scientific">Mesorhizobium tamadayense</name>
    <dbReference type="NCBI Taxonomy" id="425306"/>
    <lineage>
        <taxon>Bacteria</taxon>
        <taxon>Pseudomonadati</taxon>
        <taxon>Pseudomonadota</taxon>
        <taxon>Alphaproteobacteria</taxon>
        <taxon>Hyphomicrobiales</taxon>
        <taxon>Phyllobacteriaceae</taxon>
        <taxon>Mesorhizobium</taxon>
    </lineage>
</organism>
<name>A0A3P3F8Y3_9HYPH</name>
<dbReference type="Pfam" id="PF08681">
    <property type="entry name" value="TacA1"/>
    <property type="match status" value="1"/>
</dbReference>
<keyword evidence="3" id="KW-1185">Reference proteome</keyword>
<evidence type="ECO:0000313" key="3">
    <source>
        <dbReference type="Proteomes" id="UP000273786"/>
    </source>
</evidence>
<evidence type="ECO:0000313" key="2">
    <source>
        <dbReference type="EMBL" id="RRH95133.1"/>
    </source>
</evidence>
<accession>A0A3P3F8Y3</accession>
<reference evidence="2 3" key="1">
    <citation type="submission" date="2018-11" db="EMBL/GenBank/DDBJ databases">
        <title>the genome of Mesorhizobium tamadayense DSM 28320.</title>
        <authorList>
            <person name="Gao J."/>
        </authorList>
    </citation>
    <scope>NUCLEOTIDE SEQUENCE [LARGE SCALE GENOMIC DNA]</scope>
    <source>
        <strain evidence="2 3">DSM 28320</strain>
    </source>
</reference>
<keyword evidence="1" id="KW-1277">Toxin-antitoxin system</keyword>
<protein>
    <submittedName>
        <fullName evidence="2">DUF1778 domain-containing protein</fullName>
    </submittedName>
</protein>
<dbReference type="Proteomes" id="UP000273786">
    <property type="component" value="Unassembled WGS sequence"/>
</dbReference>
<dbReference type="InterPro" id="IPR014795">
    <property type="entry name" value="TacA_1-like"/>
</dbReference>
<dbReference type="OrthoDB" id="559702at2"/>
<sequence>MKNKPSNKARKRISDTRVELNEVLDRTLIAVAPEAYAELVTLLDAPSKPSERLSRLMNAPLPWKND</sequence>
<dbReference type="EMBL" id="RQXT01000038">
    <property type="protein sequence ID" value="RRH95133.1"/>
    <property type="molecule type" value="Genomic_DNA"/>
</dbReference>
<proteinExistence type="predicted"/>
<comment type="caution">
    <text evidence="2">The sequence shown here is derived from an EMBL/GenBank/DDBJ whole genome shotgun (WGS) entry which is preliminary data.</text>
</comment>
<dbReference type="AlphaFoldDB" id="A0A3P3F8Y3"/>